<dbReference type="Pfam" id="PF22998">
    <property type="entry name" value="GNAT_LYC1-like"/>
    <property type="match status" value="1"/>
</dbReference>
<sequence length="396" mass="46571">MTNSSDYLKFEIHNDPEIIRFTHLNNGEAWEGLLTREQYADREKYLSESGIAQANKNPDFQAKFPDGHEWFGIKFFILKDTRLPNTSKTSQIVSSCETLNRLAYCTYTGTNSKIEFCLNSCIGGVFTEKKYRGQGYARTMIESLNNFYEDLRQQPNQPKFIKNLVMTLYSEVGDYYSQFGYHTLHVPLHNITHVKELYSDYCDNKDTGKGHFLGFDDYEHLIQLQDEEFKKDLMKSKDSNKDSFIFMIKPDLEIFKWFQYRDIFIQEKTNNGKTQPPYGFELENHSHIIWHHNWNDNKLIITKIYLSEEDQCSEDALKQLFSKAINEAKTTNLDILQFWDFEIPLTHYPELEAVLKKVCDDDELYAQNGSISAVRPPPGYNSESIVWEKNTKYCWF</sequence>
<dbReference type="OrthoDB" id="2020070at2759"/>
<dbReference type="InterPro" id="IPR055100">
    <property type="entry name" value="GNAT_LYC1-like"/>
</dbReference>
<keyword evidence="3" id="KW-1185">Reference proteome</keyword>
<dbReference type="PANTHER" id="PTHR34815">
    <property type="entry name" value="LYSINE ACETYLTRANSFERASE"/>
    <property type="match status" value="1"/>
</dbReference>
<protein>
    <recommendedName>
        <fullName evidence="1">LYC1 C-terminal domain-containing protein</fullName>
    </recommendedName>
</protein>
<dbReference type="AlphaFoldDB" id="A0A9P6VX43"/>
<gene>
    <name evidence="2" type="ORF">C6P45_002733</name>
</gene>
<accession>A0A9P6VX43</accession>
<dbReference type="Proteomes" id="UP000750334">
    <property type="component" value="Unassembled WGS sequence"/>
</dbReference>
<proteinExistence type="predicted"/>
<feature type="domain" description="LYC1 C-terminal" evidence="1">
    <location>
        <begin position="208"/>
        <end position="396"/>
    </location>
</feature>
<evidence type="ECO:0000313" key="3">
    <source>
        <dbReference type="Proteomes" id="UP000750334"/>
    </source>
</evidence>
<dbReference type="InterPro" id="IPR016181">
    <property type="entry name" value="Acyl_CoA_acyltransferase"/>
</dbReference>
<evidence type="ECO:0000259" key="1">
    <source>
        <dbReference type="Pfam" id="PF22998"/>
    </source>
</evidence>
<organism evidence="2 3">
    <name type="scientific">Maudiozyma exigua</name>
    <name type="common">Yeast</name>
    <name type="synonym">Kazachstania exigua</name>
    <dbReference type="NCBI Taxonomy" id="34358"/>
    <lineage>
        <taxon>Eukaryota</taxon>
        <taxon>Fungi</taxon>
        <taxon>Dikarya</taxon>
        <taxon>Ascomycota</taxon>
        <taxon>Saccharomycotina</taxon>
        <taxon>Saccharomycetes</taxon>
        <taxon>Saccharomycetales</taxon>
        <taxon>Saccharomycetaceae</taxon>
        <taxon>Maudiozyma</taxon>
    </lineage>
</organism>
<reference evidence="2 3" key="1">
    <citation type="submission" date="2020-11" db="EMBL/GenBank/DDBJ databases">
        <title>Kefir isolates.</title>
        <authorList>
            <person name="Marcisauskas S."/>
            <person name="Kim Y."/>
            <person name="Blasche S."/>
        </authorList>
    </citation>
    <scope>NUCLEOTIDE SEQUENCE [LARGE SCALE GENOMIC DNA]</scope>
    <source>
        <strain evidence="2 3">OG2</strain>
    </source>
</reference>
<dbReference type="InterPro" id="IPR053013">
    <property type="entry name" value="LAT"/>
</dbReference>
<dbReference type="EMBL" id="PUHR01000262">
    <property type="protein sequence ID" value="KAG0656391.1"/>
    <property type="molecule type" value="Genomic_DNA"/>
</dbReference>
<comment type="caution">
    <text evidence="2">The sequence shown here is derived from an EMBL/GenBank/DDBJ whole genome shotgun (WGS) entry which is preliminary data.</text>
</comment>
<dbReference type="Gene3D" id="3.40.630.30">
    <property type="match status" value="1"/>
</dbReference>
<name>A0A9P6VX43_MAUEX</name>
<dbReference type="PANTHER" id="PTHR34815:SF2">
    <property type="entry name" value="N-ACETYLTRANSFERASE DOMAIN-CONTAINING PROTEIN"/>
    <property type="match status" value="1"/>
</dbReference>
<evidence type="ECO:0000313" key="2">
    <source>
        <dbReference type="EMBL" id="KAG0656391.1"/>
    </source>
</evidence>
<dbReference type="SUPFAM" id="SSF55729">
    <property type="entry name" value="Acyl-CoA N-acyltransferases (Nat)"/>
    <property type="match status" value="1"/>
</dbReference>